<dbReference type="Gene3D" id="1.10.357.10">
    <property type="entry name" value="Tetracycline Repressor, domain 2"/>
    <property type="match status" value="1"/>
</dbReference>
<dbReference type="Pfam" id="PF14278">
    <property type="entry name" value="TetR_C_8"/>
    <property type="match status" value="1"/>
</dbReference>
<dbReference type="EMBL" id="JAEQMG010000103">
    <property type="protein sequence ID" value="MBK6088960.1"/>
    <property type="molecule type" value="Genomic_DNA"/>
</dbReference>
<comment type="caution">
    <text evidence="4">The sequence shown here is derived from an EMBL/GenBank/DDBJ whole genome shotgun (WGS) entry which is preliminary data.</text>
</comment>
<keyword evidence="1 2" id="KW-0238">DNA-binding</keyword>
<dbReference type="InterPro" id="IPR050624">
    <property type="entry name" value="HTH-type_Tx_Regulator"/>
</dbReference>
<sequence>MANLTKEAIKKSLIKLLNERPINKITVKDIVEDCGINRNSFYYHFDDIPSLLEEMINREADRIIAEHSRIESIEECLEVAFSFALENKKAVLHIHNSPNREIYESYLWRVCEHVVRTYFNTAFADRPIDEADKEILIRYHKCECFGQIIGWLSSGMKYDIQADFHRICELRKGSVDLLYK</sequence>
<dbReference type="AlphaFoldDB" id="A0A934WS81"/>
<dbReference type="InterPro" id="IPR009057">
    <property type="entry name" value="Homeodomain-like_sf"/>
</dbReference>
<name>A0A934WS81_9FIRM</name>
<feature type="DNA-binding region" description="H-T-H motif" evidence="2">
    <location>
        <begin position="26"/>
        <end position="45"/>
    </location>
</feature>
<gene>
    <name evidence="4" type="ORF">JKK62_09945</name>
</gene>
<dbReference type="Pfam" id="PF00440">
    <property type="entry name" value="TetR_N"/>
    <property type="match status" value="1"/>
</dbReference>
<feature type="domain" description="HTH tetR-type" evidence="3">
    <location>
        <begin position="3"/>
        <end position="63"/>
    </location>
</feature>
<dbReference type="PANTHER" id="PTHR43479">
    <property type="entry name" value="ACREF/ENVCD OPERON REPRESSOR-RELATED"/>
    <property type="match status" value="1"/>
</dbReference>
<dbReference type="GO" id="GO:0003677">
    <property type="term" value="F:DNA binding"/>
    <property type="evidence" value="ECO:0007669"/>
    <property type="project" value="UniProtKB-UniRule"/>
</dbReference>
<dbReference type="RefSeq" id="WP_201427766.1">
    <property type="nucleotide sequence ID" value="NZ_JAEQMG010000103.1"/>
</dbReference>
<evidence type="ECO:0000256" key="1">
    <source>
        <dbReference type="ARBA" id="ARBA00023125"/>
    </source>
</evidence>
<dbReference type="InterPro" id="IPR001647">
    <property type="entry name" value="HTH_TetR"/>
</dbReference>
<evidence type="ECO:0000256" key="2">
    <source>
        <dbReference type="PROSITE-ProRule" id="PRU00335"/>
    </source>
</evidence>
<dbReference type="InterPro" id="IPR039532">
    <property type="entry name" value="TetR_C_Firmicutes"/>
</dbReference>
<proteinExistence type="predicted"/>
<evidence type="ECO:0000313" key="4">
    <source>
        <dbReference type="EMBL" id="MBK6088960.1"/>
    </source>
</evidence>
<dbReference type="SUPFAM" id="SSF46689">
    <property type="entry name" value="Homeodomain-like"/>
    <property type="match status" value="1"/>
</dbReference>
<organism evidence="4 5">
    <name type="scientific">Ruminococcus difficilis</name>
    <dbReference type="NCBI Taxonomy" id="2763069"/>
    <lineage>
        <taxon>Bacteria</taxon>
        <taxon>Bacillati</taxon>
        <taxon>Bacillota</taxon>
        <taxon>Clostridia</taxon>
        <taxon>Eubacteriales</taxon>
        <taxon>Oscillospiraceae</taxon>
        <taxon>Ruminococcus</taxon>
    </lineage>
</organism>
<dbReference type="PROSITE" id="PS50977">
    <property type="entry name" value="HTH_TETR_2"/>
    <property type="match status" value="1"/>
</dbReference>
<evidence type="ECO:0000259" key="3">
    <source>
        <dbReference type="PROSITE" id="PS50977"/>
    </source>
</evidence>
<keyword evidence="5" id="KW-1185">Reference proteome</keyword>
<reference evidence="4" key="1">
    <citation type="submission" date="2021-01" db="EMBL/GenBank/DDBJ databases">
        <title>Genome public.</title>
        <authorList>
            <person name="Liu C."/>
            <person name="Sun Q."/>
        </authorList>
    </citation>
    <scope>NUCLEOTIDE SEQUENCE</scope>
    <source>
        <strain evidence="4">M6</strain>
    </source>
</reference>
<evidence type="ECO:0000313" key="5">
    <source>
        <dbReference type="Proteomes" id="UP000633365"/>
    </source>
</evidence>
<accession>A0A934WS81</accession>
<dbReference type="Proteomes" id="UP000633365">
    <property type="component" value="Unassembled WGS sequence"/>
</dbReference>
<dbReference type="PANTHER" id="PTHR43479:SF11">
    <property type="entry name" value="ACREF_ENVCD OPERON REPRESSOR-RELATED"/>
    <property type="match status" value="1"/>
</dbReference>
<protein>
    <submittedName>
        <fullName evidence="4">TetR/AcrR family transcriptional regulator C-terminal domain-containing protein</fullName>
    </submittedName>
</protein>